<dbReference type="SUPFAM" id="SSF90123">
    <property type="entry name" value="ABC transporter transmembrane region"/>
    <property type="match status" value="1"/>
</dbReference>
<dbReference type="GO" id="GO:0016887">
    <property type="term" value="F:ATP hydrolysis activity"/>
    <property type="evidence" value="ECO:0007669"/>
    <property type="project" value="InterPro"/>
</dbReference>
<dbReference type="GO" id="GO:0015421">
    <property type="term" value="F:ABC-type oligopeptide transporter activity"/>
    <property type="evidence" value="ECO:0007669"/>
    <property type="project" value="TreeGrafter"/>
</dbReference>
<evidence type="ECO:0000313" key="12">
    <source>
        <dbReference type="EMBL" id="VGO14298.1"/>
    </source>
</evidence>
<feature type="domain" description="ABC transporter" evidence="10">
    <location>
        <begin position="347"/>
        <end position="580"/>
    </location>
</feature>
<dbReference type="InterPro" id="IPR011527">
    <property type="entry name" value="ABC1_TM_dom"/>
</dbReference>
<keyword evidence="13" id="KW-1185">Reference proteome</keyword>
<feature type="transmembrane region" description="Helical" evidence="9">
    <location>
        <begin position="293"/>
        <end position="311"/>
    </location>
</feature>
<keyword evidence="8 9" id="KW-0472">Membrane</keyword>
<evidence type="ECO:0000256" key="8">
    <source>
        <dbReference type="ARBA" id="ARBA00023136"/>
    </source>
</evidence>
<dbReference type="PANTHER" id="PTHR43394">
    <property type="entry name" value="ATP-DEPENDENT PERMEASE MDL1, MITOCHONDRIAL"/>
    <property type="match status" value="1"/>
</dbReference>
<evidence type="ECO:0000256" key="3">
    <source>
        <dbReference type="ARBA" id="ARBA00022475"/>
    </source>
</evidence>
<feature type="transmembrane region" description="Helical" evidence="9">
    <location>
        <begin position="253"/>
        <end position="273"/>
    </location>
</feature>
<organism evidence="12 13">
    <name type="scientific">Pontiella desulfatans</name>
    <dbReference type="NCBI Taxonomy" id="2750659"/>
    <lineage>
        <taxon>Bacteria</taxon>
        <taxon>Pseudomonadati</taxon>
        <taxon>Kiritimatiellota</taxon>
        <taxon>Kiritimatiellia</taxon>
        <taxon>Kiritimatiellales</taxon>
        <taxon>Pontiellaceae</taxon>
        <taxon>Pontiella</taxon>
    </lineage>
</organism>
<evidence type="ECO:0000256" key="1">
    <source>
        <dbReference type="ARBA" id="ARBA00004651"/>
    </source>
</evidence>
<dbReference type="InterPro" id="IPR036640">
    <property type="entry name" value="ABC1_TM_sf"/>
</dbReference>
<keyword evidence="4 9" id="KW-0812">Transmembrane</keyword>
<dbReference type="InterPro" id="IPR003593">
    <property type="entry name" value="AAA+_ATPase"/>
</dbReference>
<feature type="transmembrane region" description="Helical" evidence="9">
    <location>
        <begin position="66"/>
        <end position="88"/>
    </location>
</feature>
<protein>
    <submittedName>
        <fullName evidence="12">Multidrug export ATP-binding/permease protein</fullName>
    </submittedName>
</protein>
<name>A0A6C2U2S2_PONDE</name>
<evidence type="ECO:0000256" key="9">
    <source>
        <dbReference type="SAM" id="Phobius"/>
    </source>
</evidence>
<dbReference type="PANTHER" id="PTHR43394:SF1">
    <property type="entry name" value="ATP-BINDING CASSETTE SUB-FAMILY B MEMBER 10, MITOCHONDRIAL"/>
    <property type="match status" value="1"/>
</dbReference>
<dbReference type="InterPro" id="IPR003439">
    <property type="entry name" value="ABC_transporter-like_ATP-bd"/>
</dbReference>
<evidence type="ECO:0000259" key="11">
    <source>
        <dbReference type="PROSITE" id="PS50929"/>
    </source>
</evidence>
<evidence type="ECO:0000313" key="13">
    <source>
        <dbReference type="Proteomes" id="UP000366872"/>
    </source>
</evidence>
<keyword evidence="2" id="KW-0813">Transport</keyword>
<dbReference type="GO" id="GO:0005886">
    <property type="term" value="C:plasma membrane"/>
    <property type="evidence" value="ECO:0007669"/>
    <property type="project" value="UniProtKB-SubCell"/>
</dbReference>
<keyword evidence="6 12" id="KW-0067">ATP-binding</keyword>
<dbReference type="FunFam" id="3.40.50.300:FF:000221">
    <property type="entry name" value="Multidrug ABC transporter ATP-binding protein"/>
    <property type="match status" value="1"/>
</dbReference>
<evidence type="ECO:0000256" key="2">
    <source>
        <dbReference type="ARBA" id="ARBA00022448"/>
    </source>
</evidence>
<dbReference type="InterPro" id="IPR039421">
    <property type="entry name" value="Type_1_exporter"/>
</dbReference>
<dbReference type="CDD" id="cd18541">
    <property type="entry name" value="ABC_6TM_TmrB_like"/>
    <property type="match status" value="1"/>
</dbReference>
<feature type="domain" description="ABC transmembrane type-1" evidence="11">
    <location>
        <begin position="30"/>
        <end position="313"/>
    </location>
</feature>
<keyword evidence="3" id="KW-1003">Cell membrane</keyword>
<keyword evidence="5" id="KW-0547">Nucleotide-binding</keyword>
<dbReference type="PROSITE" id="PS50893">
    <property type="entry name" value="ABC_TRANSPORTER_2"/>
    <property type="match status" value="1"/>
</dbReference>
<dbReference type="GO" id="GO:0005524">
    <property type="term" value="F:ATP binding"/>
    <property type="evidence" value="ECO:0007669"/>
    <property type="project" value="UniProtKB-KW"/>
</dbReference>
<evidence type="ECO:0000256" key="6">
    <source>
        <dbReference type="ARBA" id="ARBA00022840"/>
    </source>
</evidence>
<evidence type="ECO:0000256" key="4">
    <source>
        <dbReference type="ARBA" id="ARBA00022692"/>
    </source>
</evidence>
<comment type="subcellular location">
    <subcellularLocation>
        <location evidence="1">Cell membrane</location>
        <topology evidence="1">Multi-pass membrane protein</topology>
    </subcellularLocation>
</comment>
<reference evidence="12 13" key="1">
    <citation type="submission" date="2019-04" db="EMBL/GenBank/DDBJ databases">
        <authorList>
            <person name="Van Vliet M D."/>
        </authorList>
    </citation>
    <scope>NUCLEOTIDE SEQUENCE [LARGE SCALE GENOMIC DNA]</scope>
    <source>
        <strain evidence="12 13">F1</strain>
    </source>
</reference>
<dbReference type="Pfam" id="PF00664">
    <property type="entry name" value="ABC_membrane"/>
    <property type="match status" value="1"/>
</dbReference>
<gene>
    <name evidence="12" type="ORF">PDESU_02857</name>
</gene>
<evidence type="ECO:0000256" key="5">
    <source>
        <dbReference type="ARBA" id="ARBA00022741"/>
    </source>
</evidence>
<dbReference type="PROSITE" id="PS50929">
    <property type="entry name" value="ABC_TM1F"/>
    <property type="match status" value="1"/>
</dbReference>
<dbReference type="Pfam" id="PF00005">
    <property type="entry name" value="ABC_tran"/>
    <property type="match status" value="1"/>
</dbReference>
<dbReference type="Gene3D" id="3.40.50.300">
    <property type="entry name" value="P-loop containing nucleotide triphosphate hydrolases"/>
    <property type="match status" value="1"/>
</dbReference>
<dbReference type="AlphaFoldDB" id="A0A6C2U2S2"/>
<accession>A0A6C2U2S2</accession>
<feature type="transmembrane region" description="Helical" evidence="9">
    <location>
        <begin position="171"/>
        <end position="189"/>
    </location>
</feature>
<keyword evidence="7 9" id="KW-1133">Transmembrane helix</keyword>
<evidence type="ECO:0000259" key="10">
    <source>
        <dbReference type="PROSITE" id="PS50893"/>
    </source>
</evidence>
<evidence type="ECO:0000256" key="7">
    <source>
        <dbReference type="ARBA" id="ARBA00022989"/>
    </source>
</evidence>
<dbReference type="SUPFAM" id="SSF52540">
    <property type="entry name" value="P-loop containing nucleoside triphosphate hydrolases"/>
    <property type="match status" value="1"/>
</dbReference>
<feature type="transmembrane region" description="Helical" evidence="9">
    <location>
        <begin position="146"/>
        <end position="165"/>
    </location>
</feature>
<dbReference type="EMBL" id="CAAHFG010000001">
    <property type="protein sequence ID" value="VGO14298.1"/>
    <property type="molecule type" value="Genomic_DNA"/>
</dbReference>
<feature type="transmembrane region" description="Helical" evidence="9">
    <location>
        <begin position="29"/>
        <end position="54"/>
    </location>
</feature>
<dbReference type="Proteomes" id="UP000366872">
    <property type="component" value="Unassembled WGS sequence"/>
</dbReference>
<proteinExistence type="predicted"/>
<dbReference type="SMART" id="SM00382">
    <property type="entry name" value="AAA"/>
    <property type="match status" value="1"/>
</dbReference>
<dbReference type="RefSeq" id="WP_136079790.1">
    <property type="nucleotide sequence ID" value="NZ_CAAHFG010000001.1"/>
</dbReference>
<dbReference type="Gene3D" id="1.20.1560.10">
    <property type="entry name" value="ABC transporter type 1, transmembrane domain"/>
    <property type="match status" value="1"/>
</dbReference>
<dbReference type="InterPro" id="IPR027417">
    <property type="entry name" value="P-loop_NTPase"/>
</dbReference>
<sequence>MMGRSSRRNPISKPSTRLSQYLIPHRKEIVATFVCAMVTVGANLAMPVVIRWVIDGLIEGTLTRELLWQYLGAFLLIGVVSLAFSRWLRQIPQKMSHKIEYELRRDVFAHLTTLDQEYYRSERTGDLMTRMSSDINIIRDSIGQGFLQGTRTITVIVFASIVMGIADAQLAGIVIALFTPMVLIFFLILRVMRRHQQALQEHVSEVSNYSQESFSGIRCLKGFALERRRNAAFADLNSGLINKTMRMQGTRQSLFPFMAFWFNLGTILIFIVGGKKIMQGELTVGTLTQFIQYLLYMQWPLLALSWVLSLTQRGKVSWIRVREILERESSLEHRTSNVELRPSNGDIRFEGVELEIEDRTFLSGINLDIAEGTTLGITGPTGSGKTLLVSLVARLMDPTQGAVKIGGSDIRDISLNALRGVIGFAAQEPVLFSRTLEHNIGFGVVDADMETIGWAADIAHLHHDVLDFPDQYQTMLGERGVTLSGGQRQRTSISRAIARRPRILVLDDVLSAVDTQTEAAIMEKLQPVMAERTTLFVSHRVSTLRYADEVIVIEDGRITQRGTHEELIRQPGYYSELNTMQQLEERLEGDS</sequence>